<evidence type="ECO:0000313" key="2">
    <source>
        <dbReference type="Proteomes" id="UP000016702"/>
    </source>
</evidence>
<dbReference type="RefSeq" id="WP_016500417.1">
    <property type="nucleotide sequence ID" value="NC_021505.1"/>
</dbReference>
<evidence type="ECO:0000313" key="1">
    <source>
        <dbReference type="EMBL" id="BAN55216.1"/>
    </source>
</evidence>
<dbReference type="Proteomes" id="UP000016702">
    <property type="component" value="Chromosome"/>
</dbReference>
<dbReference type="GeneID" id="45524844"/>
<name>A0ABN5UPF3_PSEPU</name>
<dbReference type="EMBL" id="AP013070">
    <property type="protein sequence ID" value="BAN55216.1"/>
    <property type="molecule type" value="Genomic_DNA"/>
</dbReference>
<keyword evidence="2" id="KW-1185">Reference proteome</keyword>
<reference evidence="1 2" key="1">
    <citation type="journal article" date="2014" name="Genome Announc.">
        <title>The Complete Genome Sequence of Pseudomonas putida NBRC 14164T Confirms High Intraspecies Variation.</title>
        <authorList>
            <person name="Ohji S."/>
            <person name="Yamazoe A."/>
            <person name="Hosoyama A."/>
            <person name="Tsuchikane K."/>
            <person name="Ezaki T."/>
            <person name="Fujita N."/>
        </authorList>
    </citation>
    <scope>NUCLEOTIDE SEQUENCE [LARGE SCALE GENOMIC DNA]</scope>
    <source>
        <strain evidence="1 2">NBRC 14164</strain>
    </source>
</reference>
<gene>
    <name evidence="1" type="ORF">PP4_33630</name>
</gene>
<organism evidence="1 2">
    <name type="scientific">Pseudomonas putida NBRC 14164</name>
    <dbReference type="NCBI Taxonomy" id="1211579"/>
    <lineage>
        <taxon>Bacteria</taxon>
        <taxon>Pseudomonadati</taxon>
        <taxon>Pseudomonadota</taxon>
        <taxon>Gammaproteobacteria</taxon>
        <taxon>Pseudomonadales</taxon>
        <taxon>Pseudomonadaceae</taxon>
        <taxon>Pseudomonas</taxon>
    </lineage>
</organism>
<accession>A0ABN5UPF3</accession>
<proteinExistence type="predicted"/>
<sequence length="134" mass="15001">MSDMDSTAGVIQRPHHQPIRQSLTWEEAWKGPDEGLIRCWEIGRERALAQPDLAQHCANGALPVLGWKGGHDRALKKAMKFGSFKYLAQWQGLRGEDLLIDVRSEITLSCNHTGMITTFTPDQAKYADAVILTE</sequence>
<protein>
    <submittedName>
        <fullName evidence="1">Uncharacterized protein</fullName>
    </submittedName>
</protein>